<comment type="caution">
    <text evidence="3">The sequence shown here is derived from an EMBL/GenBank/DDBJ whole genome shotgun (WGS) entry which is preliminary data.</text>
</comment>
<dbReference type="GO" id="GO:0000786">
    <property type="term" value="C:nucleosome"/>
    <property type="evidence" value="ECO:0007669"/>
    <property type="project" value="InterPro"/>
</dbReference>
<sequence length="295" mass="33961">MEHHGTMAARHRPRYLDEIMEVIVNMKEAKGSTSRRILDRVHNLLILKRKKGKVDPTQIKKALVRGVECGVLMKKNGKYKLGLDTKDYAIYRSWTGKHARQARTRSRRSRRKKRSHRRGRRGRRMRSRSHSLGRQRGNHYSSSDEADDYASDTSGEYSQSDASDKDDKKNNKKKKQEKTVQKNAPVKKRSSNHRSCSKGPQDGGISTLYTKSERSIASIKEINKRRSKSRSTSKLKSKRSSAEGIGDRNDKGYHSGSPFHFLDHLKLKKETIVQTSSQPYLQLPCDRLIPKYLPM</sequence>
<evidence type="ECO:0000313" key="3">
    <source>
        <dbReference type="EMBL" id="CAH1994602.1"/>
    </source>
</evidence>
<organism evidence="3 4">
    <name type="scientific">Acanthoscelides obtectus</name>
    <name type="common">Bean weevil</name>
    <name type="synonym">Bruchus obtectus</name>
    <dbReference type="NCBI Taxonomy" id="200917"/>
    <lineage>
        <taxon>Eukaryota</taxon>
        <taxon>Metazoa</taxon>
        <taxon>Ecdysozoa</taxon>
        <taxon>Arthropoda</taxon>
        <taxon>Hexapoda</taxon>
        <taxon>Insecta</taxon>
        <taxon>Pterygota</taxon>
        <taxon>Neoptera</taxon>
        <taxon>Endopterygota</taxon>
        <taxon>Coleoptera</taxon>
        <taxon>Polyphaga</taxon>
        <taxon>Cucujiformia</taxon>
        <taxon>Chrysomeloidea</taxon>
        <taxon>Chrysomelidae</taxon>
        <taxon>Bruchinae</taxon>
        <taxon>Bruchini</taxon>
        <taxon>Acanthoscelides</taxon>
    </lineage>
</organism>
<dbReference type="AlphaFoldDB" id="A0A9P0LLF4"/>
<name>A0A9P0LLF4_ACAOB</name>
<dbReference type="InterPro" id="IPR005818">
    <property type="entry name" value="Histone_H1/H5_H15"/>
</dbReference>
<evidence type="ECO:0000256" key="1">
    <source>
        <dbReference type="SAM" id="MobiDB-lite"/>
    </source>
</evidence>
<keyword evidence="4" id="KW-1185">Reference proteome</keyword>
<dbReference type="OrthoDB" id="6754815at2759"/>
<dbReference type="SUPFAM" id="SSF46785">
    <property type="entry name" value="Winged helix' DNA-binding domain"/>
    <property type="match status" value="1"/>
</dbReference>
<feature type="domain" description="H15" evidence="2">
    <location>
        <begin position="11"/>
        <end position="83"/>
    </location>
</feature>
<evidence type="ECO:0000313" key="4">
    <source>
        <dbReference type="Proteomes" id="UP001152888"/>
    </source>
</evidence>
<dbReference type="Pfam" id="PF00538">
    <property type="entry name" value="Linker_histone"/>
    <property type="match status" value="1"/>
</dbReference>
<dbReference type="PROSITE" id="PS51504">
    <property type="entry name" value="H15"/>
    <property type="match status" value="1"/>
</dbReference>
<dbReference type="EMBL" id="CAKOFQ010007204">
    <property type="protein sequence ID" value="CAH1994602.1"/>
    <property type="molecule type" value="Genomic_DNA"/>
</dbReference>
<reference evidence="3" key="1">
    <citation type="submission" date="2022-03" db="EMBL/GenBank/DDBJ databases">
        <authorList>
            <person name="Sayadi A."/>
        </authorList>
    </citation>
    <scope>NUCLEOTIDE SEQUENCE</scope>
</reference>
<feature type="compositionally biased region" description="Basic residues" evidence="1">
    <location>
        <begin position="96"/>
        <end position="137"/>
    </location>
</feature>
<feature type="region of interest" description="Disordered" evidence="1">
    <location>
        <begin position="96"/>
        <end position="254"/>
    </location>
</feature>
<proteinExistence type="predicted"/>
<dbReference type="Proteomes" id="UP001152888">
    <property type="component" value="Unassembled WGS sequence"/>
</dbReference>
<dbReference type="InterPro" id="IPR036390">
    <property type="entry name" value="WH_DNA-bd_sf"/>
</dbReference>
<accession>A0A9P0LLF4</accession>
<evidence type="ECO:0000259" key="2">
    <source>
        <dbReference type="PROSITE" id="PS51504"/>
    </source>
</evidence>
<protein>
    <recommendedName>
        <fullName evidence="2">H15 domain-containing protein</fullName>
    </recommendedName>
</protein>
<dbReference type="GO" id="GO:0006334">
    <property type="term" value="P:nucleosome assembly"/>
    <property type="evidence" value="ECO:0007669"/>
    <property type="project" value="InterPro"/>
</dbReference>
<feature type="compositionally biased region" description="Basic residues" evidence="1">
    <location>
        <begin position="223"/>
        <end position="239"/>
    </location>
</feature>
<dbReference type="Gene3D" id="1.10.10.10">
    <property type="entry name" value="Winged helix-like DNA-binding domain superfamily/Winged helix DNA-binding domain"/>
    <property type="match status" value="1"/>
</dbReference>
<feature type="compositionally biased region" description="Basic residues" evidence="1">
    <location>
        <begin position="185"/>
        <end position="196"/>
    </location>
</feature>
<dbReference type="GO" id="GO:0003677">
    <property type="term" value="F:DNA binding"/>
    <property type="evidence" value="ECO:0007669"/>
    <property type="project" value="InterPro"/>
</dbReference>
<dbReference type="InterPro" id="IPR036388">
    <property type="entry name" value="WH-like_DNA-bd_sf"/>
</dbReference>
<gene>
    <name evidence="3" type="ORF">ACAOBT_LOCUS22210</name>
</gene>